<organism evidence="2 3">
    <name type="scientific">Rhizosphaericola mali</name>
    <dbReference type="NCBI Taxonomy" id="2545455"/>
    <lineage>
        <taxon>Bacteria</taxon>
        <taxon>Pseudomonadati</taxon>
        <taxon>Bacteroidota</taxon>
        <taxon>Chitinophagia</taxon>
        <taxon>Chitinophagales</taxon>
        <taxon>Chitinophagaceae</taxon>
        <taxon>Rhizosphaericola</taxon>
    </lineage>
</organism>
<dbReference type="EMBL" id="CP044016">
    <property type="protein sequence ID" value="QES88075.1"/>
    <property type="molecule type" value="Genomic_DNA"/>
</dbReference>
<keyword evidence="3" id="KW-1185">Reference proteome</keyword>
<accession>A0A5P2FY07</accession>
<feature type="region of interest" description="Disordered" evidence="1">
    <location>
        <begin position="49"/>
        <end position="90"/>
    </location>
</feature>
<protein>
    <submittedName>
        <fullName evidence="2">Uncharacterized protein</fullName>
    </submittedName>
</protein>
<sequence>MAAAAVLAIGGAMAKSIHIRPAAAETYYAVQTASGFTWLTASELPDNVSCQENNPNTACEVLSDNGSRPSDNTKPSGSNYHYSDNGSIYK</sequence>
<feature type="compositionally biased region" description="Polar residues" evidence="1">
    <location>
        <begin position="64"/>
        <end position="90"/>
    </location>
</feature>
<dbReference type="AlphaFoldDB" id="A0A5P2FY07"/>
<proteinExistence type="predicted"/>
<reference evidence="2 3" key="1">
    <citation type="submission" date="2019-09" db="EMBL/GenBank/DDBJ databases">
        <title>Complete genome sequence of Arachidicoccus sp. B3-10 isolated from apple orchard soil.</title>
        <authorList>
            <person name="Kim H.S."/>
            <person name="Han K.-I."/>
            <person name="Suh M.K."/>
            <person name="Lee K.C."/>
            <person name="Eom M.K."/>
            <person name="Kim J.-S."/>
            <person name="Kang S.W."/>
            <person name="Sin Y."/>
            <person name="Lee J.-S."/>
        </authorList>
    </citation>
    <scope>NUCLEOTIDE SEQUENCE [LARGE SCALE GENOMIC DNA]</scope>
    <source>
        <strain evidence="2 3">B3-10</strain>
    </source>
</reference>
<evidence type="ECO:0000313" key="2">
    <source>
        <dbReference type="EMBL" id="QES88075.1"/>
    </source>
</evidence>
<gene>
    <name evidence="2" type="ORF">E0W69_005145</name>
</gene>
<dbReference type="Proteomes" id="UP000292424">
    <property type="component" value="Chromosome"/>
</dbReference>
<evidence type="ECO:0000256" key="1">
    <source>
        <dbReference type="SAM" id="MobiDB-lite"/>
    </source>
</evidence>
<dbReference type="RefSeq" id="WP_131328962.1">
    <property type="nucleotide sequence ID" value="NZ_CP044016.1"/>
</dbReference>
<evidence type="ECO:0000313" key="3">
    <source>
        <dbReference type="Proteomes" id="UP000292424"/>
    </source>
</evidence>
<name>A0A5P2FY07_9BACT</name>
<dbReference type="KEGG" id="arac:E0W69_005145"/>